<dbReference type="Pfam" id="PF07963">
    <property type="entry name" value="N_methyl"/>
    <property type="match status" value="1"/>
</dbReference>
<dbReference type="OrthoDB" id="255848at2"/>
<dbReference type="KEGG" id="fgi:OP10G_2541"/>
<dbReference type="InterPro" id="IPR012902">
    <property type="entry name" value="N_methyl_site"/>
</dbReference>
<dbReference type="AlphaFoldDB" id="A0A068NWC6"/>
<accession>A0A068NWC6</accession>
<name>A0A068NWC6_FIMGI</name>
<dbReference type="InterPro" id="IPR045584">
    <property type="entry name" value="Pilin-like"/>
</dbReference>
<dbReference type="HOGENOM" id="CLU_041661_1_1_0"/>
<keyword evidence="2" id="KW-1185">Reference proteome</keyword>
<dbReference type="STRING" id="661478.OP10G_2541"/>
<dbReference type="Gene3D" id="3.30.700.10">
    <property type="entry name" value="Glycoprotein, Type 4 Pilin"/>
    <property type="match status" value="1"/>
</dbReference>
<gene>
    <name evidence="1" type="ORF">OP10G_2541</name>
</gene>
<dbReference type="Proteomes" id="UP000027982">
    <property type="component" value="Chromosome"/>
</dbReference>
<evidence type="ECO:0000313" key="2">
    <source>
        <dbReference type="Proteomes" id="UP000027982"/>
    </source>
</evidence>
<organism evidence="1 2">
    <name type="scientific">Fimbriimonas ginsengisoli Gsoil 348</name>
    <dbReference type="NCBI Taxonomy" id="661478"/>
    <lineage>
        <taxon>Bacteria</taxon>
        <taxon>Bacillati</taxon>
        <taxon>Armatimonadota</taxon>
        <taxon>Fimbriimonadia</taxon>
        <taxon>Fimbriimonadales</taxon>
        <taxon>Fimbriimonadaceae</taxon>
        <taxon>Fimbriimonas</taxon>
    </lineage>
</organism>
<dbReference type="eggNOG" id="COG4968">
    <property type="taxonomic scope" value="Bacteria"/>
</dbReference>
<sequence>MKRAFTLIELLVVIAIIAILAAILFPVFAQAKLAAKKTAALNSVKEIGLGMNLYVGDWDDTTPIVFSINGQGSVDVYQTMQPYIKNMDLFFSSEWTQKNGASVGGGSASCDNTKTPDGYFVPTGDNAKRCISFGYNWGFGVWAGGALVGPEQAWSNGRVTSGISMTAVDEPTKLAAFGDEYNGRRYTISAIGSDLEYYTGPKKNTSLRYGGSFNFSFVDGHAKAMRVNGYTFNPAAAIPGEGYVMMPADKSIWHNFWCSSESGTVKPSNLPGMSGLPDMPCGQFIDVTMSGGLGIPVVPWTN</sequence>
<protein>
    <recommendedName>
        <fullName evidence="3">Prepilin-type N-terminal cleavage/methylation domain-containing protein</fullName>
    </recommendedName>
</protein>
<dbReference type="EMBL" id="CP007139">
    <property type="protein sequence ID" value="AIE85909.1"/>
    <property type="molecule type" value="Genomic_DNA"/>
</dbReference>
<evidence type="ECO:0008006" key="3">
    <source>
        <dbReference type="Google" id="ProtNLM"/>
    </source>
</evidence>
<dbReference type="NCBIfam" id="TIGR02532">
    <property type="entry name" value="IV_pilin_GFxxxE"/>
    <property type="match status" value="1"/>
</dbReference>
<dbReference type="RefSeq" id="WP_025225536.1">
    <property type="nucleotide sequence ID" value="NZ_CP007139.1"/>
</dbReference>
<reference evidence="1 2" key="1">
    <citation type="journal article" date="2014" name="PLoS ONE">
        <title>The first complete genome sequence of the class fimbriimonadia in the phylum armatimonadetes.</title>
        <authorList>
            <person name="Hu Z.Y."/>
            <person name="Wang Y.Z."/>
            <person name="Im W.T."/>
            <person name="Wang S.Y."/>
            <person name="Zhao G.P."/>
            <person name="Zheng H.J."/>
            <person name="Quan Z.X."/>
        </authorList>
    </citation>
    <scope>NUCLEOTIDE SEQUENCE [LARGE SCALE GENOMIC DNA]</scope>
    <source>
        <strain evidence="1">Gsoil 348</strain>
    </source>
</reference>
<dbReference type="PANTHER" id="PTHR30093">
    <property type="entry name" value="GENERAL SECRETION PATHWAY PROTEIN G"/>
    <property type="match status" value="1"/>
</dbReference>
<evidence type="ECO:0000313" key="1">
    <source>
        <dbReference type="EMBL" id="AIE85909.1"/>
    </source>
</evidence>
<dbReference type="SUPFAM" id="SSF54523">
    <property type="entry name" value="Pili subunits"/>
    <property type="match status" value="1"/>
</dbReference>
<proteinExistence type="predicted"/>